<proteinExistence type="predicted"/>
<feature type="domain" description="N-acetyltransferase" evidence="1">
    <location>
        <begin position="2"/>
        <end position="181"/>
    </location>
</feature>
<dbReference type="Pfam" id="PF00583">
    <property type="entry name" value="Acetyltransf_1"/>
    <property type="match status" value="1"/>
</dbReference>
<accession>A0A366DMN4</accession>
<dbReference type="RefSeq" id="WP_067503677.1">
    <property type="nucleotide sequence ID" value="NZ_QNRE01000004.1"/>
</dbReference>
<sequence>MPEFRRFDNIAARGIRDVVQDVYRRSYVDAIASGDPFDSPVQFMQRFDNYTNAAGFDLVVAFIAGEPVGQSWGWPLRQTSRWWEGLALDTPDPTFVQEDGSRTFALSEVMVCASHTGRGLGRSLHDELLRTRPEQRATLLVDPDNQLAYAAYRRWGWHRVGTLRPSWENAPTFDVLIRDLSTRANADEIAADG</sequence>
<reference evidence="2 3" key="1">
    <citation type="submission" date="2018-06" db="EMBL/GenBank/DDBJ databases">
        <title>Genomic Encyclopedia of Type Strains, Phase IV (KMG-IV): sequencing the most valuable type-strain genomes for metagenomic binning, comparative biology and taxonomic classification.</title>
        <authorList>
            <person name="Goeker M."/>
        </authorList>
    </citation>
    <scope>NUCLEOTIDE SEQUENCE [LARGE SCALE GENOMIC DNA]</scope>
    <source>
        <strain evidence="2 3">DSM 44599</strain>
    </source>
</reference>
<dbReference type="InterPro" id="IPR016181">
    <property type="entry name" value="Acyl_CoA_acyltransferase"/>
</dbReference>
<name>A0A366DMN4_9NOCA</name>
<organism evidence="2 3">
    <name type="scientific">Nocardia puris</name>
    <dbReference type="NCBI Taxonomy" id="208602"/>
    <lineage>
        <taxon>Bacteria</taxon>
        <taxon>Bacillati</taxon>
        <taxon>Actinomycetota</taxon>
        <taxon>Actinomycetes</taxon>
        <taxon>Mycobacteriales</taxon>
        <taxon>Nocardiaceae</taxon>
        <taxon>Nocardia</taxon>
    </lineage>
</organism>
<evidence type="ECO:0000259" key="1">
    <source>
        <dbReference type="PROSITE" id="PS51186"/>
    </source>
</evidence>
<gene>
    <name evidence="2" type="ORF">DFR74_10452</name>
</gene>
<dbReference type="InterPro" id="IPR000182">
    <property type="entry name" value="GNAT_dom"/>
</dbReference>
<dbReference type="AlphaFoldDB" id="A0A366DMN4"/>
<dbReference type="Proteomes" id="UP000252586">
    <property type="component" value="Unassembled WGS sequence"/>
</dbReference>
<keyword evidence="2" id="KW-0808">Transferase</keyword>
<evidence type="ECO:0000313" key="3">
    <source>
        <dbReference type="Proteomes" id="UP000252586"/>
    </source>
</evidence>
<dbReference type="SUPFAM" id="SSF55729">
    <property type="entry name" value="Acyl-CoA N-acyltransferases (Nat)"/>
    <property type="match status" value="1"/>
</dbReference>
<comment type="caution">
    <text evidence="2">The sequence shown here is derived from an EMBL/GenBank/DDBJ whole genome shotgun (WGS) entry which is preliminary data.</text>
</comment>
<dbReference type="OrthoDB" id="4536199at2"/>
<dbReference type="EMBL" id="QNRE01000004">
    <property type="protein sequence ID" value="RBO91350.1"/>
    <property type="molecule type" value="Genomic_DNA"/>
</dbReference>
<dbReference type="Gene3D" id="3.40.630.30">
    <property type="match status" value="1"/>
</dbReference>
<keyword evidence="3" id="KW-1185">Reference proteome</keyword>
<protein>
    <submittedName>
        <fullName evidence="2">Acetyltransferase (GNAT) family protein</fullName>
    </submittedName>
</protein>
<evidence type="ECO:0000313" key="2">
    <source>
        <dbReference type="EMBL" id="RBO91350.1"/>
    </source>
</evidence>
<dbReference type="STRING" id="1210090.GCA_001613185_00887"/>
<dbReference type="GO" id="GO:0016747">
    <property type="term" value="F:acyltransferase activity, transferring groups other than amino-acyl groups"/>
    <property type="evidence" value="ECO:0007669"/>
    <property type="project" value="InterPro"/>
</dbReference>
<dbReference type="PROSITE" id="PS51186">
    <property type="entry name" value="GNAT"/>
    <property type="match status" value="1"/>
</dbReference>